<comment type="caution">
    <text evidence="3">The sequence shown here is derived from an EMBL/GenBank/DDBJ whole genome shotgun (WGS) entry which is preliminary data.</text>
</comment>
<evidence type="ECO:0000313" key="4">
    <source>
        <dbReference type="Proteomes" id="UP000323819"/>
    </source>
</evidence>
<keyword evidence="2" id="KW-0804">Transcription</keyword>
<evidence type="ECO:0000256" key="2">
    <source>
        <dbReference type="ARBA" id="ARBA00023163"/>
    </source>
</evidence>
<dbReference type="EMBL" id="VSIJ01000002">
    <property type="protein sequence ID" value="TXX67475.1"/>
    <property type="molecule type" value="Genomic_DNA"/>
</dbReference>
<dbReference type="AlphaFoldDB" id="A0ABD7SRR9"/>
<dbReference type="Gene3D" id="1.10.10.2690">
    <property type="match status" value="1"/>
</dbReference>
<dbReference type="InterPro" id="IPR053721">
    <property type="entry name" value="Fimbrial_Adhesin_Reg"/>
</dbReference>
<evidence type="ECO:0000313" key="3">
    <source>
        <dbReference type="EMBL" id="TXX67475.1"/>
    </source>
</evidence>
<keyword evidence="1" id="KW-0805">Transcription regulation</keyword>
<organism evidence="3 4">
    <name type="scientific">Vibrio cholerae</name>
    <dbReference type="NCBI Taxonomy" id="666"/>
    <lineage>
        <taxon>Bacteria</taxon>
        <taxon>Pseudomonadati</taxon>
        <taxon>Pseudomonadota</taxon>
        <taxon>Gammaproteobacteria</taxon>
        <taxon>Vibrionales</taxon>
        <taxon>Vibrionaceae</taxon>
        <taxon>Vibrio</taxon>
    </lineage>
</organism>
<sequence length="72" mass="7949">MNESYIRALISLTRSTSEPTLNAVVDHLCYGKTQEQAAEKQGVKQEAVARLTTRIKNLDALVTEISSLKNNS</sequence>
<protein>
    <submittedName>
        <fullName evidence="3">Uncharacterized protein</fullName>
    </submittedName>
</protein>
<reference evidence="3 4" key="1">
    <citation type="submission" date="2019-06" db="EMBL/GenBank/DDBJ databases">
        <title>Vibrio cholerae phylogeny based on whole-genome sequencing reveals genetic diversity and population strucutre.</title>
        <authorList>
            <person name="Zhiqiu Y."/>
            <person name="Bin L."/>
            <person name="Lingyan J."/>
        </authorList>
    </citation>
    <scope>NUCLEOTIDE SEQUENCE [LARGE SCALE GENOMIC DNA]</scope>
    <source>
        <strain evidence="3 4">N2814</strain>
    </source>
</reference>
<dbReference type="Proteomes" id="UP000323819">
    <property type="component" value="Unassembled WGS sequence"/>
</dbReference>
<gene>
    <name evidence="3" type="ORF">FXF03_00460</name>
</gene>
<dbReference type="RefSeq" id="WP_148521211.1">
    <property type="nucleotide sequence ID" value="NZ_CP090388.1"/>
</dbReference>
<accession>A0ABD7SRR9</accession>
<name>A0ABD7SRR9_VIBCL</name>
<proteinExistence type="predicted"/>
<evidence type="ECO:0000256" key="1">
    <source>
        <dbReference type="ARBA" id="ARBA00023015"/>
    </source>
</evidence>